<dbReference type="KEGG" id="sgy:Sgly_0558"/>
<reference evidence="5" key="2">
    <citation type="submission" date="2011-02" db="EMBL/GenBank/DDBJ databases">
        <title>The complete genome of Syntrophobotulus glycolicus DSM 8271.</title>
        <authorList>
            <person name="Lucas S."/>
            <person name="Copeland A."/>
            <person name="Lapidus A."/>
            <person name="Bruce D."/>
            <person name="Goodwin L."/>
            <person name="Pitluck S."/>
            <person name="Kyrpides N."/>
            <person name="Mavromatis K."/>
            <person name="Pagani I."/>
            <person name="Ivanova N."/>
            <person name="Mikhailova N."/>
            <person name="Chertkov O."/>
            <person name="Held B."/>
            <person name="Detter J.C."/>
            <person name="Tapia R."/>
            <person name="Han C."/>
            <person name="Land M."/>
            <person name="Hauser L."/>
            <person name="Markowitz V."/>
            <person name="Cheng J.-F."/>
            <person name="Hugenholtz P."/>
            <person name="Woyke T."/>
            <person name="Wu D."/>
            <person name="Spring S."/>
            <person name="Schroeder M."/>
            <person name="Brambilla E."/>
            <person name="Klenk H.-P."/>
            <person name="Eisen J.A."/>
        </authorList>
    </citation>
    <scope>NUCLEOTIDE SEQUENCE [LARGE SCALE GENOMIC DNA]</scope>
    <source>
        <strain evidence="5">DSM 8271 / FlGlyR</strain>
    </source>
</reference>
<evidence type="ECO:0000313" key="1">
    <source>
        <dbReference type="EMBL" id="ADY54923.1"/>
    </source>
</evidence>
<dbReference type="STRING" id="645991.Sgly_0558"/>
<dbReference type="HOGENOM" id="CLU_2260135_0_0_9"/>
<dbReference type="AlphaFoldDB" id="F0SWN8"/>
<dbReference type="KEGG" id="sgy:Sgly_2946"/>
<dbReference type="KEGG" id="sgy:Sgly_2599"/>
<proteinExistence type="predicted"/>
<accession>F0SWN8</accession>
<dbReference type="EMBL" id="CP002547">
    <property type="protein sequence ID" value="ADY54923.1"/>
    <property type="molecule type" value="Genomic_DNA"/>
</dbReference>
<organism evidence="2 5">
    <name type="scientific">Syntrophobotulus glycolicus (strain DSM 8271 / FlGlyR)</name>
    <dbReference type="NCBI Taxonomy" id="645991"/>
    <lineage>
        <taxon>Bacteria</taxon>
        <taxon>Bacillati</taxon>
        <taxon>Bacillota</taxon>
        <taxon>Clostridia</taxon>
        <taxon>Eubacteriales</taxon>
        <taxon>Desulfitobacteriaceae</taxon>
        <taxon>Syntrophobotulus</taxon>
    </lineage>
</organism>
<dbReference type="eggNOG" id="ENOG5032T1K">
    <property type="taxonomic scope" value="Bacteria"/>
</dbReference>
<evidence type="ECO:0000313" key="2">
    <source>
        <dbReference type="EMBL" id="ADY56878.1"/>
    </source>
</evidence>
<evidence type="ECO:0000313" key="3">
    <source>
        <dbReference type="EMBL" id="ADY57215.1"/>
    </source>
</evidence>
<dbReference type="KEGG" id="sgy:Sgly_3121"/>
<protein>
    <submittedName>
        <fullName evidence="2">Uncharacterized protein</fullName>
    </submittedName>
</protein>
<gene>
    <name evidence="1" type="ordered locus">Sgly_0558</name>
    <name evidence="2" type="ordered locus">Sgly_2599</name>
    <name evidence="3" type="ordered locus">Sgly_2946</name>
    <name evidence="4" type="ordered locus">Sgly_3121</name>
</gene>
<dbReference type="EMBL" id="CP002547">
    <property type="protein sequence ID" value="ADY57387.1"/>
    <property type="molecule type" value="Genomic_DNA"/>
</dbReference>
<keyword evidence="5" id="KW-1185">Reference proteome</keyword>
<dbReference type="EMBL" id="CP002547">
    <property type="protein sequence ID" value="ADY57215.1"/>
    <property type="molecule type" value="Genomic_DNA"/>
</dbReference>
<dbReference type="RefSeq" id="WP_013623794.1">
    <property type="nucleotide sequence ID" value="NC_015172.1"/>
</dbReference>
<evidence type="ECO:0000313" key="5">
    <source>
        <dbReference type="Proteomes" id="UP000007488"/>
    </source>
</evidence>
<evidence type="ECO:0000313" key="4">
    <source>
        <dbReference type="EMBL" id="ADY57387.1"/>
    </source>
</evidence>
<dbReference type="EMBL" id="CP002547">
    <property type="protein sequence ID" value="ADY56878.1"/>
    <property type="molecule type" value="Genomic_DNA"/>
</dbReference>
<reference evidence="2 5" key="1">
    <citation type="journal article" date="2011" name="Stand. Genomic Sci.">
        <title>Complete genome sequence of Syntrophobotulus glycolicus type strain (FlGlyR).</title>
        <authorList>
            <person name="Han C."/>
            <person name="Mwirichia R."/>
            <person name="Chertkov O."/>
            <person name="Held B."/>
            <person name="Lapidus A."/>
            <person name="Nolan M."/>
            <person name="Lucas S."/>
            <person name="Hammon N."/>
            <person name="Deshpande S."/>
            <person name="Cheng J.F."/>
            <person name="Tapia R."/>
            <person name="Goodwin L."/>
            <person name="Pitluck S."/>
            <person name="Huntemann M."/>
            <person name="Liolios K."/>
            <person name="Ivanova N."/>
            <person name="Pagani I."/>
            <person name="Mavromatis K."/>
            <person name="Ovchinikova G."/>
            <person name="Pati A."/>
            <person name="Chen A."/>
            <person name="Palaniappan K."/>
            <person name="Land M."/>
            <person name="Hauser L."/>
            <person name="Brambilla E.M."/>
            <person name="Rohde M."/>
            <person name="Spring S."/>
            <person name="Sikorski J."/>
            <person name="Goker M."/>
            <person name="Woyke T."/>
            <person name="Bristow J."/>
            <person name="Eisen J.A."/>
            <person name="Markowitz V."/>
            <person name="Hugenholtz P."/>
            <person name="Kyrpides N.C."/>
            <person name="Klenk H.P."/>
            <person name="Detter J.C."/>
        </authorList>
    </citation>
    <scope>NUCLEOTIDE SEQUENCE [LARGE SCALE GENOMIC DNA]</scope>
    <source>
        <strain evidence="2">DSM 8271</strain>
        <strain evidence="5">DSM 8271 / FlGlyR</strain>
    </source>
</reference>
<sequence length="104" mass="11436">MLNPYSKVGWKDHVVDEETGEVIQNGTPLSENNLGHMDDGIQAVTAQTITQDASIAQLQAELKVVKDATLNNMTNNVFIENFSSLSNIKLSNGIYDPVARKIYV</sequence>
<name>F0SWN8_SYNGF</name>
<dbReference type="Proteomes" id="UP000007488">
    <property type="component" value="Chromosome"/>
</dbReference>